<dbReference type="AlphaFoldDB" id="A0A7X0HHQ3"/>
<dbReference type="RefSeq" id="WP_229923611.1">
    <property type="nucleotide sequence ID" value="NZ_BNBN01000009.1"/>
</dbReference>
<organism evidence="1 2">
    <name type="scientific">Streptomyces candidus</name>
    <dbReference type="NCBI Taxonomy" id="67283"/>
    <lineage>
        <taxon>Bacteria</taxon>
        <taxon>Bacillati</taxon>
        <taxon>Actinomycetota</taxon>
        <taxon>Actinomycetes</taxon>
        <taxon>Kitasatosporales</taxon>
        <taxon>Streptomycetaceae</taxon>
        <taxon>Streptomyces</taxon>
    </lineage>
</organism>
<evidence type="ECO:0000313" key="2">
    <source>
        <dbReference type="Proteomes" id="UP000540423"/>
    </source>
</evidence>
<accession>A0A7X0HHQ3</accession>
<name>A0A7X0HHQ3_9ACTN</name>
<reference evidence="1 2" key="1">
    <citation type="submission" date="2020-08" db="EMBL/GenBank/DDBJ databases">
        <title>Genomic Encyclopedia of Type Strains, Phase IV (KMG-IV): sequencing the most valuable type-strain genomes for metagenomic binning, comparative biology and taxonomic classification.</title>
        <authorList>
            <person name="Goeker M."/>
        </authorList>
    </citation>
    <scope>NUCLEOTIDE SEQUENCE [LARGE SCALE GENOMIC DNA]</scope>
    <source>
        <strain evidence="1 2">DSM 40141</strain>
    </source>
</reference>
<dbReference type="EMBL" id="JACHEM010000011">
    <property type="protein sequence ID" value="MBB6437703.1"/>
    <property type="molecule type" value="Genomic_DNA"/>
</dbReference>
<keyword evidence="2" id="KW-1185">Reference proteome</keyword>
<proteinExistence type="predicted"/>
<comment type="caution">
    <text evidence="1">The sequence shown here is derived from an EMBL/GenBank/DDBJ whole genome shotgun (WGS) entry which is preliminary data.</text>
</comment>
<protein>
    <submittedName>
        <fullName evidence="1">Uncharacterized protein</fullName>
    </submittedName>
</protein>
<evidence type="ECO:0000313" key="1">
    <source>
        <dbReference type="EMBL" id="MBB6437703.1"/>
    </source>
</evidence>
<sequence>MAVFMLQLAEGVDDVVEAQAAGRTKSGEIVLESADERGNPVRIRTYRPEAVTAVFRRGPGDSGSYGWIPQPASGTWWCY</sequence>
<gene>
    <name evidence="1" type="ORF">HNQ79_004207</name>
</gene>
<dbReference type="Proteomes" id="UP000540423">
    <property type="component" value="Unassembled WGS sequence"/>
</dbReference>